<dbReference type="EMBL" id="JAAKZV010000021">
    <property type="protein sequence ID" value="NGN63813.1"/>
    <property type="molecule type" value="Genomic_DNA"/>
</dbReference>
<keyword evidence="9" id="KW-1185">Reference proteome</keyword>
<evidence type="ECO:0000256" key="7">
    <source>
        <dbReference type="HAMAP-Rule" id="MF_01337"/>
    </source>
</evidence>
<protein>
    <recommendedName>
        <fullName evidence="6 7">Large ribosomal subunit protein uL18</fullName>
    </recommendedName>
</protein>
<comment type="function">
    <text evidence="7">This is one of the proteins that bind and probably mediate the attachment of the 5S RNA into the large ribosomal subunit, where it forms part of the central protuberance.</text>
</comment>
<comment type="subunit">
    <text evidence="7">Part of the 50S ribosomal subunit; part of the 5S rRNA/L5/L18/L25 subcomplex. Contacts the 5S and 23S rRNAs.</text>
</comment>
<dbReference type="PANTHER" id="PTHR12899">
    <property type="entry name" value="39S RIBOSOMAL PROTEIN L18, MITOCHONDRIAL"/>
    <property type="match status" value="1"/>
</dbReference>
<evidence type="ECO:0000256" key="4">
    <source>
        <dbReference type="ARBA" id="ARBA00022980"/>
    </source>
</evidence>
<dbReference type="AlphaFoldDB" id="A0A6G4TVH4"/>
<accession>A0A6G4TVH4</accession>
<evidence type="ECO:0000313" key="8">
    <source>
        <dbReference type="EMBL" id="NGN63813.1"/>
    </source>
</evidence>
<dbReference type="Proteomes" id="UP000481583">
    <property type="component" value="Unassembled WGS sequence"/>
</dbReference>
<evidence type="ECO:0000313" key="9">
    <source>
        <dbReference type="Proteomes" id="UP000481583"/>
    </source>
</evidence>
<dbReference type="CDD" id="cd00432">
    <property type="entry name" value="Ribosomal_L18_L5e"/>
    <property type="match status" value="1"/>
</dbReference>
<keyword evidence="4 7" id="KW-0689">Ribosomal protein</keyword>
<evidence type="ECO:0000256" key="2">
    <source>
        <dbReference type="ARBA" id="ARBA00022730"/>
    </source>
</evidence>
<evidence type="ECO:0000256" key="3">
    <source>
        <dbReference type="ARBA" id="ARBA00022884"/>
    </source>
</evidence>
<dbReference type="InterPro" id="IPR057268">
    <property type="entry name" value="Ribosomal_L18"/>
</dbReference>
<dbReference type="Gene3D" id="3.30.420.100">
    <property type="match status" value="1"/>
</dbReference>
<dbReference type="NCBIfam" id="TIGR00060">
    <property type="entry name" value="L18_bact"/>
    <property type="match status" value="1"/>
</dbReference>
<dbReference type="SUPFAM" id="SSF53137">
    <property type="entry name" value="Translational machinery components"/>
    <property type="match status" value="1"/>
</dbReference>
<reference evidence="8 9" key="1">
    <citation type="submission" date="2020-02" db="EMBL/GenBank/DDBJ databases">
        <title>Whole-genome analyses of novel actinobacteria.</title>
        <authorList>
            <person name="Sahin N."/>
        </authorList>
    </citation>
    <scope>NUCLEOTIDE SEQUENCE [LARGE SCALE GENOMIC DNA]</scope>
    <source>
        <strain evidence="8 9">A7024</strain>
    </source>
</reference>
<dbReference type="GO" id="GO:0003735">
    <property type="term" value="F:structural constituent of ribosome"/>
    <property type="evidence" value="ECO:0007669"/>
    <property type="project" value="InterPro"/>
</dbReference>
<keyword evidence="3 7" id="KW-0694">RNA-binding</keyword>
<evidence type="ECO:0000256" key="5">
    <source>
        <dbReference type="ARBA" id="ARBA00023274"/>
    </source>
</evidence>
<comment type="caution">
    <text evidence="8">The sequence shown here is derived from an EMBL/GenBank/DDBJ whole genome shotgun (WGS) entry which is preliminary data.</text>
</comment>
<organism evidence="8 9">
    <name type="scientific">Streptomyces coryli</name>
    <dbReference type="NCBI Taxonomy" id="1128680"/>
    <lineage>
        <taxon>Bacteria</taxon>
        <taxon>Bacillati</taxon>
        <taxon>Actinomycetota</taxon>
        <taxon>Actinomycetes</taxon>
        <taxon>Kitasatosporales</taxon>
        <taxon>Streptomycetaceae</taxon>
        <taxon>Streptomyces</taxon>
    </lineage>
</organism>
<dbReference type="Pfam" id="PF00861">
    <property type="entry name" value="Ribosomal_L18p"/>
    <property type="match status" value="1"/>
</dbReference>
<keyword evidence="5 7" id="KW-0687">Ribonucleoprotein</keyword>
<dbReference type="HAMAP" id="MF_01337_B">
    <property type="entry name" value="Ribosomal_uL18_B"/>
    <property type="match status" value="1"/>
</dbReference>
<gene>
    <name evidence="7 8" type="primary">rplR</name>
    <name evidence="8" type="ORF">G5C51_07810</name>
</gene>
<keyword evidence="2 7" id="KW-0699">rRNA-binding</keyword>
<dbReference type="InterPro" id="IPR004389">
    <property type="entry name" value="Ribosomal_uL18_bac-type"/>
</dbReference>
<proteinExistence type="inferred from homology"/>
<dbReference type="GO" id="GO:0022625">
    <property type="term" value="C:cytosolic large ribosomal subunit"/>
    <property type="evidence" value="ECO:0007669"/>
    <property type="project" value="TreeGrafter"/>
</dbReference>
<dbReference type="PANTHER" id="PTHR12899:SF3">
    <property type="entry name" value="LARGE RIBOSOMAL SUBUNIT PROTEIN UL18M"/>
    <property type="match status" value="1"/>
</dbReference>
<comment type="similarity">
    <text evidence="1 7">Belongs to the universal ribosomal protein uL18 family.</text>
</comment>
<dbReference type="FunFam" id="3.30.420.100:FF:000001">
    <property type="entry name" value="50S ribosomal protein L18"/>
    <property type="match status" value="1"/>
</dbReference>
<dbReference type="RefSeq" id="WP_165233907.1">
    <property type="nucleotide sequence ID" value="NZ_JAAKZV010000021.1"/>
</dbReference>
<dbReference type="GO" id="GO:0006412">
    <property type="term" value="P:translation"/>
    <property type="evidence" value="ECO:0007669"/>
    <property type="project" value="UniProtKB-UniRule"/>
</dbReference>
<evidence type="ECO:0000256" key="1">
    <source>
        <dbReference type="ARBA" id="ARBA00007116"/>
    </source>
</evidence>
<evidence type="ECO:0000256" key="6">
    <source>
        <dbReference type="ARBA" id="ARBA00035197"/>
    </source>
</evidence>
<dbReference type="InterPro" id="IPR005484">
    <property type="entry name" value="Ribosomal_uL18_bac/plant/anim"/>
</dbReference>
<name>A0A6G4TVH4_9ACTN</name>
<sequence>MTYGVKIAKGDAYKRAATKRRHIRVRKKVSGTAERPRLVVTRSNRHMVAQVIDDLKGHTLASASSLDTSIRGAEGDKSAQAKAVGALVAERAKSAGVEAVVFDRGGNKYAGRIAALADAAREAGLKF</sequence>
<dbReference type="GO" id="GO:0008097">
    <property type="term" value="F:5S rRNA binding"/>
    <property type="evidence" value="ECO:0007669"/>
    <property type="project" value="TreeGrafter"/>
</dbReference>